<feature type="compositionally biased region" description="Low complexity" evidence="1">
    <location>
        <begin position="712"/>
        <end position="758"/>
    </location>
</feature>
<dbReference type="OMA" id="CGMHISR"/>
<evidence type="ECO:0000256" key="1">
    <source>
        <dbReference type="SAM" id="MobiDB-lite"/>
    </source>
</evidence>
<sequence length="945" mass="103657">MDYSPPTSPQPSWQSPKRRPPHQTGTAKNEQAQPWTATRCHRLLRPLLAHIGTLKKEKARRSGVTDSIDDGNGPPNASPSKQKGRGGSRQTIYHSKASSRAHLKTPEKPRRQRAGRRPVQENAVPTPYLRHTTNHHLASSPAQPVLFAPTENTLTNEPGGSARCVHRGYKGGRCMLEASLSQLRETVDREMYSTYEAVFRALDALLRATCPPEPQTSGSSKSLLAMCLRRIPDYIAELEYWEKTDAEANKTKSVIQEPKASFYIYSELESLGALGGWKHLRTVVRAHGVQIIQGAIRDGLVEDRVATTLIGLCCMYLPFVESMGLIDVFISRQYSPPDPSVRDGLTVKAPALFPLWAFGLGNGTTKRFMLGKLADLFGDGSLPAEWLLVDAFKNTRLDAMAKMFYGAGQDCVDFMITMINVLSPLMSAWRKKKTLASASCSSTDKNPHQEAAAVLTGGMATLVSEVLSYLDDPDRERPTLTPAQRAVFVHRVRYIFRAYLLHARKTTGLPTPAVYLISLCDFLAFRTESSAATIASAAWKEVKSGQRIDRRDEQYLTTLGVLSTIVSNYSRENGSTSAHTYIPQICDKLKVLQIPDKLPYHPFENIDIDVAFAVAFQTNDLQDLAYAEKLWAKKNSVTCSYTWMKPTPYYEERIRARGESEGKPFSGFKWDDALSEWVTLDSPESPVGVGGGRMTRRSTRCPPKTDALQQYPSPTTATPAAVASASTSTSGTNRRPTRGTRLLRSSSASTTTTPATDDNTVDDDDDLENDEEDDNSSETSTTTSQTDADVASDSEWDSDFETSNVVGLNKTRHQQIPTPRTQPPPPRTQPQPQPQRRRLSGNKRKLRPLDTEDEDEDGQEGDSNEDDDNDNLIRCPVAKRPRTRASLAAATATSGASSTASGIATASGSGTSGGGRTARRSLGRYAGSSGSGRAVHEDTSEDELG</sequence>
<feature type="region of interest" description="Disordered" evidence="1">
    <location>
        <begin position="1"/>
        <end position="39"/>
    </location>
</feature>
<evidence type="ECO:0000313" key="3">
    <source>
        <dbReference type="Proteomes" id="UP000433876"/>
    </source>
</evidence>
<feature type="compositionally biased region" description="Pro residues" evidence="1">
    <location>
        <begin position="820"/>
        <end position="833"/>
    </location>
</feature>
<feature type="compositionally biased region" description="Acidic residues" evidence="1">
    <location>
        <begin position="790"/>
        <end position="800"/>
    </location>
</feature>
<dbReference type="Proteomes" id="UP000433876">
    <property type="component" value="Unassembled WGS sequence"/>
</dbReference>
<feature type="compositionally biased region" description="Low complexity" evidence="1">
    <location>
        <begin position="884"/>
        <end position="909"/>
    </location>
</feature>
<gene>
    <name evidence="2" type="ORF">SMACR_00112</name>
</gene>
<dbReference type="EMBL" id="NMPR01000056">
    <property type="protein sequence ID" value="KAA8632367.1"/>
    <property type="molecule type" value="Genomic_DNA"/>
</dbReference>
<organism evidence="2 3">
    <name type="scientific">Sordaria macrospora</name>
    <dbReference type="NCBI Taxonomy" id="5147"/>
    <lineage>
        <taxon>Eukaryota</taxon>
        <taxon>Fungi</taxon>
        <taxon>Dikarya</taxon>
        <taxon>Ascomycota</taxon>
        <taxon>Pezizomycotina</taxon>
        <taxon>Sordariomycetes</taxon>
        <taxon>Sordariomycetidae</taxon>
        <taxon>Sordariales</taxon>
        <taxon>Sordariaceae</taxon>
        <taxon>Sordaria</taxon>
    </lineage>
</organism>
<dbReference type="VEuPathDB" id="FungiDB:SMAC_00112"/>
<dbReference type="AlphaFoldDB" id="A0A8S8ZNI1"/>
<feature type="compositionally biased region" description="Polar residues" evidence="1">
    <location>
        <begin position="23"/>
        <end position="36"/>
    </location>
</feature>
<accession>A0A8S8ZNI1</accession>
<name>A0A8S8ZNI1_SORMA</name>
<feature type="compositionally biased region" description="Acidic residues" evidence="1">
    <location>
        <begin position="759"/>
        <end position="776"/>
    </location>
</feature>
<feature type="region of interest" description="Disordered" evidence="1">
    <location>
        <begin position="681"/>
        <end position="945"/>
    </location>
</feature>
<evidence type="ECO:0000313" key="2">
    <source>
        <dbReference type="EMBL" id="KAA8632367.1"/>
    </source>
</evidence>
<comment type="caution">
    <text evidence="2">The sequence shown here is derived from an EMBL/GenBank/DDBJ whole genome shotgun (WGS) entry which is preliminary data.</text>
</comment>
<feature type="compositionally biased region" description="Low complexity" evidence="1">
    <location>
        <begin position="923"/>
        <end position="933"/>
    </location>
</feature>
<proteinExistence type="predicted"/>
<reference evidence="2 3" key="1">
    <citation type="submission" date="2017-07" db="EMBL/GenBank/DDBJ databases">
        <title>Genome sequence of the Sordaria macrospora wild type strain R19027.</title>
        <authorList>
            <person name="Nowrousian M."/>
            <person name="Teichert I."/>
            <person name="Kueck U."/>
        </authorList>
    </citation>
    <scope>NUCLEOTIDE SEQUENCE [LARGE SCALE GENOMIC DNA]</scope>
    <source>
        <strain evidence="2 3">R19027</strain>
        <tissue evidence="2">Mycelium</tissue>
    </source>
</reference>
<feature type="compositionally biased region" description="Low complexity" evidence="1">
    <location>
        <begin position="777"/>
        <end position="789"/>
    </location>
</feature>
<feature type="compositionally biased region" description="Basic residues" evidence="1">
    <location>
        <begin position="835"/>
        <end position="846"/>
    </location>
</feature>
<feature type="region of interest" description="Disordered" evidence="1">
    <location>
        <begin position="51"/>
        <end position="124"/>
    </location>
</feature>
<feature type="compositionally biased region" description="Acidic residues" evidence="1">
    <location>
        <begin position="851"/>
        <end position="870"/>
    </location>
</feature>
<protein>
    <submittedName>
        <fullName evidence="2">Uncharacterized protein</fullName>
    </submittedName>
</protein>